<accession>A0A1M4NGZ7</accession>
<dbReference type="AlphaFoldDB" id="A0A1M4NGZ7"/>
<dbReference type="RefSeq" id="WP_104638255.1">
    <property type="nucleotide sequence ID" value="NZ_FZEH01000040.1"/>
</dbReference>
<sequence>MAVVSAKRVLFYCALACGGLEGLEFGQMGDTSFGMGGAGVALENSSWGLYYNPALLDIDSRTKFGYSFGASIGQESFLELVSKALSGSALGKNTEALNQLFQSHAEGMTKFITGQSSSVTINANEGKAAQTLVEMANLINNSIKSNGVHLASQNGFVLQIHPKVKRKGGIGTFGIGIFASAFVGGSLLASPKYNKIIVPTSIIGLPPLPPGAHVPPFIQIGASKNSLTLSQSNQRDFYNSSLLSPNAKNAAALRGLAIGSVPFGYAYGFDFHKGGKLSVGVALRYLYTLSYGMGLQGNAMSLIPQLKSLFSNFSFNFSDVVQQSHFGLDLGTAYRIKGFTIGLVGKYLNAPKIRYNSAISNMRIDPQVRLGLGYRWKWLNLAVDFDLTNNKTLMIGRNNQMIGGGIMANWKWFGIKFGAMGNVSKEGLHEGVILTGGLRLFRVLDISVQSSLKMIAFNNLDSLGGSGGFLGGLSNLKIPTYLAFRIGGGWEW</sequence>
<evidence type="ECO:0000313" key="1">
    <source>
        <dbReference type="EMBL" id="SFZ71562.1"/>
    </source>
</evidence>
<organism evidence="1">
    <name type="scientific">Helicobacter bizzozeronii</name>
    <dbReference type="NCBI Taxonomy" id="56877"/>
    <lineage>
        <taxon>Bacteria</taxon>
        <taxon>Pseudomonadati</taxon>
        <taxon>Campylobacterota</taxon>
        <taxon>Epsilonproteobacteria</taxon>
        <taxon>Campylobacterales</taxon>
        <taxon>Helicobacteraceae</taxon>
        <taxon>Helicobacter</taxon>
    </lineage>
</organism>
<dbReference type="Gene3D" id="2.40.160.60">
    <property type="entry name" value="Outer membrane protein transport protein (OMPP1/FadL/TodX)"/>
    <property type="match status" value="1"/>
</dbReference>
<protein>
    <submittedName>
        <fullName evidence="1">OMP961</fullName>
    </submittedName>
</protein>
<name>A0A1M4NGZ7_HELBI</name>
<proteinExistence type="predicted"/>
<dbReference type="EMBL" id="LT633271">
    <property type="protein sequence ID" value="SFZ71562.1"/>
    <property type="molecule type" value="Genomic_DNA"/>
</dbReference>
<reference evidence="1" key="1">
    <citation type="submission" date="2016-10" db="EMBL/GenBank/DDBJ databases">
        <title>Proteomic and phylogenetic analysis of the outer membrane protein repertoire of gastric Helicobacter species.</title>
        <authorList>
            <person name="Joosten M."/>
        </authorList>
    </citation>
    <scope>NUCLEOTIDE SEQUENCE</scope>
    <source>
        <strain evidence="1">10</strain>
    </source>
</reference>
<dbReference type="Pfam" id="PF13729">
    <property type="entry name" value="TraF_2"/>
    <property type="match status" value="1"/>
</dbReference>
<dbReference type="InterPro" id="IPR032811">
    <property type="entry name" value="Put_conjugal_transfer"/>
</dbReference>
<gene>
    <name evidence="1" type="primary">omp961</name>
</gene>